<dbReference type="EMBL" id="LCOY01000043">
    <property type="protein sequence ID" value="KKU86969.1"/>
    <property type="molecule type" value="Genomic_DNA"/>
</dbReference>
<proteinExistence type="predicted"/>
<dbReference type="GO" id="GO:0048040">
    <property type="term" value="F:UDP-glucuronate decarboxylase activity"/>
    <property type="evidence" value="ECO:0007669"/>
    <property type="project" value="TreeGrafter"/>
</dbReference>
<name>A0A0G1TYW3_9BACT</name>
<evidence type="ECO:0000256" key="3">
    <source>
        <dbReference type="ARBA" id="ARBA00023027"/>
    </source>
</evidence>
<dbReference type="AlphaFoldDB" id="A0A0G1TYW3"/>
<evidence type="ECO:0000313" key="6">
    <source>
        <dbReference type="EMBL" id="KKU86969.1"/>
    </source>
</evidence>
<protein>
    <submittedName>
        <fullName evidence="6">Nucleoside-diphosphate-sugar epimerase</fullName>
    </submittedName>
</protein>
<dbReference type="Pfam" id="PF01370">
    <property type="entry name" value="Epimerase"/>
    <property type="match status" value="1"/>
</dbReference>
<keyword evidence="4" id="KW-0456">Lyase</keyword>
<dbReference type="InterPro" id="IPR001509">
    <property type="entry name" value="Epimerase_deHydtase"/>
</dbReference>
<evidence type="ECO:0000256" key="2">
    <source>
        <dbReference type="ARBA" id="ARBA00022793"/>
    </source>
</evidence>
<dbReference type="GO" id="GO:0005737">
    <property type="term" value="C:cytoplasm"/>
    <property type="evidence" value="ECO:0007669"/>
    <property type="project" value="TreeGrafter"/>
</dbReference>
<evidence type="ECO:0000256" key="4">
    <source>
        <dbReference type="ARBA" id="ARBA00023239"/>
    </source>
</evidence>
<dbReference type="InterPro" id="IPR036291">
    <property type="entry name" value="NAD(P)-bd_dom_sf"/>
</dbReference>
<accession>A0A0G1TYW3</accession>
<keyword evidence="3" id="KW-0520">NAD</keyword>
<dbReference type="PANTHER" id="PTHR43078:SF6">
    <property type="entry name" value="UDP-GLUCURONIC ACID DECARBOXYLASE 1"/>
    <property type="match status" value="1"/>
</dbReference>
<feature type="domain" description="NAD-dependent epimerase/dehydratase" evidence="5">
    <location>
        <begin position="30"/>
        <end position="275"/>
    </location>
</feature>
<reference evidence="6 7" key="1">
    <citation type="journal article" date="2015" name="Nature">
        <title>rRNA introns, odd ribosomes, and small enigmatic genomes across a large radiation of phyla.</title>
        <authorList>
            <person name="Brown C.T."/>
            <person name="Hug L.A."/>
            <person name="Thomas B.C."/>
            <person name="Sharon I."/>
            <person name="Castelle C.J."/>
            <person name="Singh A."/>
            <person name="Wilkins M.J."/>
            <person name="Williams K.H."/>
            <person name="Banfield J.F."/>
        </authorList>
    </citation>
    <scope>NUCLEOTIDE SEQUENCE [LARGE SCALE GENOMIC DNA]</scope>
</reference>
<evidence type="ECO:0000256" key="1">
    <source>
        <dbReference type="ARBA" id="ARBA00001911"/>
    </source>
</evidence>
<organism evidence="6 7">
    <name type="scientific">Candidatus Gottesmanbacteria bacterium GW2011_GWA2_47_9</name>
    <dbReference type="NCBI Taxonomy" id="1618445"/>
    <lineage>
        <taxon>Bacteria</taxon>
        <taxon>Candidatus Gottesmaniibacteriota</taxon>
    </lineage>
</organism>
<dbReference type="SUPFAM" id="SSF51735">
    <property type="entry name" value="NAD(P)-binding Rossmann-fold domains"/>
    <property type="match status" value="1"/>
</dbReference>
<dbReference type="InterPro" id="IPR044516">
    <property type="entry name" value="UXS-like"/>
</dbReference>
<comment type="cofactor">
    <cofactor evidence="1">
        <name>NAD(+)</name>
        <dbReference type="ChEBI" id="CHEBI:57540"/>
    </cofactor>
</comment>
<keyword evidence="2" id="KW-0210">Decarboxylase</keyword>
<evidence type="ECO:0000259" key="5">
    <source>
        <dbReference type="Pfam" id="PF01370"/>
    </source>
</evidence>
<dbReference type="Gene3D" id="3.40.50.720">
    <property type="entry name" value="NAD(P)-binding Rossmann-like Domain"/>
    <property type="match status" value="1"/>
</dbReference>
<dbReference type="Proteomes" id="UP000034739">
    <property type="component" value="Unassembled WGS sequence"/>
</dbReference>
<sequence length="359" mass="40739">MIHPIVRQDIRSIAKNIKKEAKALEGKTLLISGGAGFLGRYIVGTIHHLNKEYFKKPCTILVVDNFITGIKNRLFVDGNAADIKVIEQNVIKPFTVEGPIDYIIHAAGLASPVYYQKYPIETIESAIFGAKNLLELARAKKVKSFLFFSSSEIYGDPDPNFIPTPETYHGNVSCIGSRACYDESKRLGETLTMTYHDVYGIPVKIVRPFNIFGPGMRQDDFRVVPTFIGNALRGKMLPVHDEGNQTRTFCYISDATVAFLKVLLSSKKAEVYNVGNDENEINMMSLAQIVAELFDNKIEINKIEYPASYPKDEPRRRSPDLTKIRTQLHYRPEVDLRQGLKRTIDWFRAETGRSQEKRR</sequence>
<gene>
    <name evidence="6" type="ORF">UY16_C0043G0005</name>
</gene>
<evidence type="ECO:0000313" key="7">
    <source>
        <dbReference type="Proteomes" id="UP000034739"/>
    </source>
</evidence>
<dbReference type="PATRIC" id="fig|1618445.3.peg.1015"/>
<comment type="caution">
    <text evidence="6">The sequence shown here is derived from an EMBL/GenBank/DDBJ whole genome shotgun (WGS) entry which is preliminary data.</text>
</comment>
<dbReference type="PANTHER" id="PTHR43078">
    <property type="entry name" value="UDP-GLUCURONIC ACID DECARBOXYLASE-RELATED"/>
    <property type="match status" value="1"/>
</dbReference>
<dbReference type="GO" id="GO:0042732">
    <property type="term" value="P:D-xylose metabolic process"/>
    <property type="evidence" value="ECO:0007669"/>
    <property type="project" value="InterPro"/>
</dbReference>
<dbReference type="GO" id="GO:0070403">
    <property type="term" value="F:NAD+ binding"/>
    <property type="evidence" value="ECO:0007669"/>
    <property type="project" value="InterPro"/>
</dbReference>